<proteinExistence type="predicted"/>
<comment type="caution">
    <text evidence="1">The sequence shown here is derived from an EMBL/GenBank/DDBJ whole genome shotgun (WGS) entry which is preliminary data.</text>
</comment>
<gene>
    <name evidence="1" type="ORF">SASC598J21_011250</name>
</gene>
<sequence>MLEIVQPSKGRVNYPVARRDPEYGFIVLFFSESHGVVISTTDEDEYNIGDTSLNWLSCKNSEDWEPVDLTISG</sequence>
<organism evidence="1 2">
    <name type="scientific">Snodgrassella alvi SCGC AB-598-J21</name>
    <dbReference type="NCBI Taxonomy" id="1385367"/>
    <lineage>
        <taxon>Bacteria</taxon>
        <taxon>Pseudomonadati</taxon>
        <taxon>Pseudomonadota</taxon>
        <taxon>Betaproteobacteria</taxon>
        <taxon>Neisseriales</taxon>
        <taxon>Neisseriaceae</taxon>
        <taxon>Snodgrassella</taxon>
    </lineage>
</organism>
<accession>A0A074V6Q2</accession>
<dbReference type="EMBL" id="AVQL01000436">
    <property type="protein sequence ID" value="KEQ01128.1"/>
    <property type="molecule type" value="Genomic_DNA"/>
</dbReference>
<evidence type="ECO:0000313" key="1">
    <source>
        <dbReference type="EMBL" id="KEQ01128.1"/>
    </source>
</evidence>
<dbReference type="AlphaFoldDB" id="A0A074V6Q2"/>
<name>A0A074V6Q2_9NEIS</name>
<reference evidence="1 2" key="1">
    <citation type="journal article" date="2014" name="PLoS Genet.">
        <title>Hidden diversity in honey bee gut symbionts detected by single-cell genomics.</title>
        <authorList>
            <person name="Engel P."/>
            <person name="Stepanauskas R."/>
            <person name="Moran N."/>
        </authorList>
    </citation>
    <scope>NUCLEOTIDE SEQUENCE [LARGE SCALE GENOMIC DNA]</scope>
    <source>
        <strain evidence="1 2">SCGC AB-598-J21</strain>
    </source>
</reference>
<protein>
    <submittedName>
        <fullName evidence="1">Uncharacterized protein</fullName>
    </submittedName>
</protein>
<evidence type="ECO:0000313" key="2">
    <source>
        <dbReference type="Proteomes" id="UP000027644"/>
    </source>
</evidence>
<dbReference type="Proteomes" id="UP000027644">
    <property type="component" value="Unassembled WGS sequence"/>
</dbReference>